<dbReference type="Proteomes" id="UP000694888">
    <property type="component" value="Unplaced"/>
</dbReference>
<comment type="function">
    <text evidence="6">Deoxyribonuclease which catalyzes (in vitro) the decatenation of kinetoplast DNA, which are circular DNA catenated to each other, producing linear DNA molecules. Plays an important role in chromosomal segregation and cell cycle progression during eye development probably via its DNA decatenation activity.</text>
</comment>
<evidence type="ECO:0000256" key="6">
    <source>
        <dbReference type="ARBA" id="ARBA00045223"/>
    </source>
</evidence>
<accession>A0ABM0JR54</accession>
<evidence type="ECO:0000256" key="1">
    <source>
        <dbReference type="ARBA" id="ARBA00009275"/>
    </source>
</evidence>
<reference evidence="8" key="1">
    <citation type="submission" date="2025-08" db="UniProtKB">
        <authorList>
            <consortium name="RefSeq"/>
        </authorList>
    </citation>
    <scope>IDENTIFICATION</scope>
</reference>
<dbReference type="Pfam" id="PF01026">
    <property type="entry name" value="TatD_DNase"/>
    <property type="match status" value="1"/>
</dbReference>
<dbReference type="InterPro" id="IPR001130">
    <property type="entry name" value="TatD-like"/>
</dbReference>
<proteinExistence type="inferred from homology"/>
<comment type="similarity">
    <text evidence="1">Belongs to the metallo-dependent hydrolases superfamily. TatD-type hydrolase family.</text>
</comment>
<organism evidence="7 8">
    <name type="scientific">Aplysia californica</name>
    <name type="common">California sea hare</name>
    <dbReference type="NCBI Taxonomy" id="6500"/>
    <lineage>
        <taxon>Eukaryota</taxon>
        <taxon>Metazoa</taxon>
        <taxon>Spiralia</taxon>
        <taxon>Lophotrochozoa</taxon>
        <taxon>Mollusca</taxon>
        <taxon>Gastropoda</taxon>
        <taxon>Heterobranchia</taxon>
        <taxon>Euthyneura</taxon>
        <taxon>Tectipleura</taxon>
        <taxon>Aplysiida</taxon>
        <taxon>Aplysioidea</taxon>
        <taxon>Aplysiidae</taxon>
        <taxon>Aplysia</taxon>
    </lineage>
</organism>
<evidence type="ECO:0000313" key="8">
    <source>
        <dbReference type="RefSeq" id="XP_005099584.1"/>
    </source>
</evidence>
<evidence type="ECO:0000256" key="5">
    <source>
        <dbReference type="ARBA" id="ARBA00039767"/>
    </source>
</evidence>
<keyword evidence="4" id="KW-0378">Hydrolase</keyword>
<keyword evidence="2" id="KW-0540">Nuclease</keyword>
<sequence length="309" mass="35100">MASRGTLRFIDIGANIADPVYHGRYRGKQAHEDDFLQVVNRAKEYGVEKIMITGGTLSESRHAVAETKLDDCLYSTVGCHPTRSVEFEQKARSPDDYLRQLIDLAKKNKDKVVAVGEMGLDYDRLQFSPKATQIKYFEKQMELVHETKLPVFFHCRVAYEDFGAIICRHRDIIPGGVVHSFTGTKEEAARMIDLGFYVGINGCSMKTQDNIDVMCSIPTDKLMIETDCPYCEIRSTHAGYKSIKTHFESKRKEKFDPRYMVKSRNEPCTIIQVLEVMSAARDEDPQQLADAMYDNTMKLFFGGEAKSTS</sequence>
<evidence type="ECO:0000256" key="3">
    <source>
        <dbReference type="ARBA" id="ARBA00022723"/>
    </source>
</evidence>
<gene>
    <name evidence="8" type="primary">LOC101853463</name>
</gene>
<dbReference type="InterPro" id="IPR032466">
    <property type="entry name" value="Metal_Hydrolase"/>
</dbReference>
<dbReference type="PANTHER" id="PTHR10060">
    <property type="entry name" value="TATD FAMILY DEOXYRIBONUCLEASE"/>
    <property type="match status" value="1"/>
</dbReference>
<evidence type="ECO:0000256" key="4">
    <source>
        <dbReference type="ARBA" id="ARBA00022801"/>
    </source>
</evidence>
<dbReference type="PIRSF" id="PIRSF005902">
    <property type="entry name" value="DNase_TatD"/>
    <property type="match status" value="1"/>
</dbReference>
<dbReference type="PANTHER" id="PTHR10060:SF15">
    <property type="entry name" value="DEOXYRIBONUCLEASE TATDN1"/>
    <property type="match status" value="1"/>
</dbReference>
<dbReference type="RefSeq" id="XP_005099584.1">
    <property type="nucleotide sequence ID" value="XM_005099527.3"/>
</dbReference>
<keyword evidence="7" id="KW-1185">Reference proteome</keyword>
<protein>
    <recommendedName>
        <fullName evidence="5">Deoxyribonuclease TATDN1</fullName>
    </recommendedName>
</protein>
<dbReference type="SUPFAM" id="SSF51556">
    <property type="entry name" value="Metallo-dependent hydrolases"/>
    <property type="match status" value="1"/>
</dbReference>
<dbReference type="Gene3D" id="3.20.20.140">
    <property type="entry name" value="Metal-dependent hydrolases"/>
    <property type="match status" value="1"/>
</dbReference>
<evidence type="ECO:0000313" key="7">
    <source>
        <dbReference type="Proteomes" id="UP000694888"/>
    </source>
</evidence>
<dbReference type="InterPro" id="IPR050891">
    <property type="entry name" value="TatD-type_Hydrolase"/>
</dbReference>
<keyword evidence="3" id="KW-0479">Metal-binding</keyword>
<name>A0ABM0JR54_APLCA</name>
<evidence type="ECO:0000256" key="2">
    <source>
        <dbReference type="ARBA" id="ARBA00022722"/>
    </source>
</evidence>
<dbReference type="CDD" id="cd01310">
    <property type="entry name" value="TatD_DNAse"/>
    <property type="match status" value="1"/>
</dbReference>
<dbReference type="GeneID" id="101853463"/>